<dbReference type="EMBL" id="CAAALY010280928">
    <property type="protein sequence ID" value="VEL43381.1"/>
    <property type="molecule type" value="Genomic_DNA"/>
</dbReference>
<sequence length="78" mass="8260">MMFSPSRFSNISHLITPSSSIANGRAEQSNVAVNCSNNLPLFMITSPSDVAASSTIPYPSTVELSSSDNLPNENSRLG</sequence>
<dbReference type="AlphaFoldDB" id="A0A3S5ARC7"/>
<feature type="region of interest" description="Disordered" evidence="1">
    <location>
        <begin position="59"/>
        <end position="78"/>
    </location>
</feature>
<keyword evidence="3" id="KW-1185">Reference proteome</keyword>
<accession>A0A3S5ARC7</accession>
<name>A0A3S5ARC7_9PLAT</name>
<gene>
    <name evidence="2" type="ORF">PXEA_LOCUS36821</name>
</gene>
<evidence type="ECO:0000313" key="2">
    <source>
        <dbReference type="EMBL" id="VEL43381.1"/>
    </source>
</evidence>
<comment type="caution">
    <text evidence="2">The sequence shown here is derived from an EMBL/GenBank/DDBJ whole genome shotgun (WGS) entry which is preliminary data.</text>
</comment>
<evidence type="ECO:0000256" key="1">
    <source>
        <dbReference type="SAM" id="MobiDB-lite"/>
    </source>
</evidence>
<organism evidence="2 3">
    <name type="scientific">Protopolystoma xenopodis</name>
    <dbReference type="NCBI Taxonomy" id="117903"/>
    <lineage>
        <taxon>Eukaryota</taxon>
        <taxon>Metazoa</taxon>
        <taxon>Spiralia</taxon>
        <taxon>Lophotrochozoa</taxon>
        <taxon>Platyhelminthes</taxon>
        <taxon>Monogenea</taxon>
        <taxon>Polyopisthocotylea</taxon>
        <taxon>Polystomatidea</taxon>
        <taxon>Polystomatidae</taxon>
        <taxon>Protopolystoma</taxon>
    </lineage>
</organism>
<reference evidence="2" key="1">
    <citation type="submission" date="2018-11" db="EMBL/GenBank/DDBJ databases">
        <authorList>
            <consortium name="Pathogen Informatics"/>
        </authorList>
    </citation>
    <scope>NUCLEOTIDE SEQUENCE</scope>
</reference>
<dbReference type="Proteomes" id="UP000784294">
    <property type="component" value="Unassembled WGS sequence"/>
</dbReference>
<proteinExistence type="predicted"/>
<evidence type="ECO:0000313" key="3">
    <source>
        <dbReference type="Proteomes" id="UP000784294"/>
    </source>
</evidence>
<protein>
    <submittedName>
        <fullName evidence="2">Uncharacterized protein</fullName>
    </submittedName>
</protein>